<dbReference type="Pfam" id="PF20703">
    <property type="entry name" value="nSTAND1"/>
    <property type="match status" value="1"/>
</dbReference>
<dbReference type="Gene3D" id="3.40.50.300">
    <property type="entry name" value="P-loop containing nucleotide triphosphate hydrolases"/>
    <property type="match status" value="1"/>
</dbReference>
<dbReference type="InterPro" id="IPR049052">
    <property type="entry name" value="nSTAND1"/>
</dbReference>
<dbReference type="PANTHER" id="PTHR47691:SF3">
    <property type="entry name" value="HTH-TYPE TRANSCRIPTIONAL REGULATOR RV0890C-RELATED"/>
    <property type="match status" value="1"/>
</dbReference>
<sequence>MTPGPVLPRIPRHFCGREETINAVVTTIIDPAPGRVAILGSAGIGKTSVASMVLFDPRVVECFSNRRFFISCDAAGGKDDLLTAIAGPLGLQGNKPQTKILDALGDSEHRSVIVLDNFESPWETTESSKKEVENFLTALCALDTLAVVITMRGSERPAGVKWSRPSLPQLGPLDVKSARRAFLALSDCLEDDPYIDPLLTAIDCVPLAIALMANLTETDSTEILLSRWREEQSSLLHRTSDRRSSLDVSIGISLSSPRMKAVPEALILLSLISLLPDGIDNSELAAIFPNIVKSRRALAALWQTSLAYNDSHNRTRVLSPIRAHMMLYRQSDTEHRMSVLAYYMGLAGLSSDLGGPHGQVIVKRLTPEVGNLQSIVNLALDSTREPLLHGAITAAINLSRFTRYTHLGNPETLRLASVAASKLGDEVLRAEVLYHLAWVTLTVGASGQYSDHEQLCREALSLYEQAGNVNGRAECTWLLGQIYKSTKRQKECKAFFQEALQLAVDAQNTYCQAKCLSTLSEMTFYAGDAKTAETLSQQALKLFRELEHLTNVGLTLLLLGRLAAFRNDRAADILFDEAEMVLKQAGSYHHAGLSLLGKGDCAFARCDYCTAREAYLKAITTFQEAGTIQSTYGAFAQLSVGMTAAYLYEYAEARSWLEKATETLEKTSIPAPGKLHRDIIYGDLALYEEKFGEALTFYSRALLAAETLGFAEEAAQCRAVPRSAAGGGVAFGRRCYKTAANERCQGAEPDACATGRMLRGNWG</sequence>
<protein>
    <recommendedName>
        <fullName evidence="1">Novel STAND NTPase 1 domain-containing protein</fullName>
    </recommendedName>
</protein>
<accession>A0AAD6YKA2</accession>
<name>A0AAD6YKA2_9AGAR</name>
<proteinExistence type="predicted"/>
<evidence type="ECO:0000259" key="1">
    <source>
        <dbReference type="Pfam" id="PF20703"/>
    </source>
</evidence>
<dbReference type="EMBL" id="JARJCW010000011">
    <property type="protein sequence ID" value="KAJ7219102.1"/>
    <property type="molecule type" value="Genomic_DNA"/>
</dbReference>
<feature type="domain" description="Novel STAND NTPase 1" evidence="1">
    <location>
        <begin position="13"/>
        <end position="152"/>
    </location>
</feature>
<dbReference type="PANTHER" id="PTHR47691">
    <property type="entry name" value="REGULATOR-RELATED"/>
    <property type="match status" value="1"/>
</dbReference>
<gene>
    <name evidence="2" type="ORF">GGX14DRAFT_515889</name>
</gene>
<reference evidence="2" key="1">
    <citation type="submission" date="2023-03" db="EMBL/GenBank/DDBJ databases">
        <title>Massive genome expansion in bonnet fungi (Mycena s.s.) driven by repeated elements and novel gene families across ecological guilds.</title>
        <authorList>
            <consortium name="Lawrence Berkeley National Laboratory"/>
            <person name="Harder C.B."/>
            <person name="Miyauchi S."/>
            <person name="Viragh M."/>
            <person name="Kuo A."/>
            <person name="Thoen E."/>
            <person name="Andreopoulos B."/>
            <person name="Lu D."/>
            <person name="Skrede I."/>
            <person name="Drula E."/>
            <person name="Henrissat B."/>
            <person name="Morin E."/>
            <person name="Kohler A."/>
            <person name="Barry K."/>
            <person name="LaButti K."/>
            <person name="Morin E."/>
            <person name="Salamov A."/>
            <person name="Lipzen A."/>
            <person name="Mereny Z."/>
            <person name="Hegedus B."/>
            <person name="Baldrian P."/>
            <person name="Stursova M."/>
            <person name="Weitz H."/>
            <person name="Taylor A."/>
            <person name="Grigoriev I.V."/>
            <person name="Nagy L.G."/>
            <person name="Martin F."/>
            <person name="Kauserud H."/>
        </authorList>
    </citation>
    <scope>NUCLEOTIDE SEQUENCE</scope>
    <source>
        <strain evidence="2">9144</strain>
    </source>
</reference>
<comment type="caution">
    <text evidence="2">The sequence shown here is derived from an EMBL/GenBank/DDBJ whole genome shotgun (WGS) entry which is preliminary data.</text>
</comment>
<dbReference type="InterPro" id="IPR011990">
    <property type="entry name" value="TPR-like_helical_dom_sf"/>
</dbReference>
<evidence type="ECO:0000313" key="3">
    <source>
        <dbReference type="Proteomes" id="UP001219525"/>
    </source>
</evidence>
<dbReference type="InterPro" id="IPR027417">
    <property type="entry name" value="P-loop_NTPase"/>
</dbReference>
<dbReference type="AlphaFoldDB" id="A0AAD6YKA2"/>
<evidence type="ECO:0000313" key="2">
    <source>
        <dbReference type="EMBL" id="KAJ7219102.1"/>
    </source>
</evidence>
<dbReference type="SUPFAM" id="SSF52540">
    <property type="entry name" value="P-loop containing nucleoside triphosphate hydrolases"/>
    <property type="match status" value="1"/>
</dbReference>
<dbReference type="SUPFAM" id="SSF48452">
    <property type="entry name" value="TPR-like"/>
    <property type="match status" value="1"/>
</dbReference>
<dbReference type="Gene3D" id="1.25.40.10">
    <property type="entry name" value="Tetratricopeptide repeat domain"/>
    <property type="match status" value="2"/>
</dbReference>
<dbReference type="Proteomes" id="UP001219525">
    <property type="component" value="Unassembled WGS sequence"/>
</dbReference>
<organism evidence="2 3">
    <name type="scientific">Mycena pura</name>
    <dbReference type="NCBI Taxonomy" id="153505"/>
    <lineage>
        <taxon>Eukaryota</taxon>
        <taxon>Fungi</taxon>
        <taxon>Dikarya</taxon>
        <taxon>Basidiomycota</taxon>
        <taxon>Agaricomycotina</taxon>
        <taxon>Agaricomycetes</taxon>
        <taxon>Agaricomycetidae</taxon>
        <taxon>Agaricales</taxon>
        <taxon>Marasmiineae</taxon>
        <taxon>Mycenaceae</taxon>
        <taxon>Mycena</taxon>
    </lineage>
</organism>
<keyword evidence="3" id="KW-1185">Reference proteome</keyword>